<dbReference type="OrthoDB" id="7365827at2"/>
<name>A0A0W1B2V3_9BACL</name>
<dbReference type="InterPro" id="IPR013216">
    <property type="entry name" value="Methyltransf_11"/>
</dbReference>
<reference evidence="2 3" key="1">
    <citation type="journal article" date="2015" name="Int. Biodeterior. Biodegradation">
        <title>Physiological and genetic screening methods for the isolation of methyl tert-butyl ether-degrading bacteria for bioremediation purposes.</title>
        <authorList>
            <person name="Guisado I.M."/>
            <person name="Purswani J."/>
            <person name="Gonzalez Lopez J."/>
            <person name="Pozo C."/>
        </authorList>
    </citation>
    <scope>NUCLEOTIDE SEQUENCE [LARGE SCALE GENOMIC DNA]</scope>
    <source>
        <strain evidence="2 3">SH7</strain>
    </source>
</reference>
<dbReference type="EMBL" id="LCZJ02000016">
    <property type="protein sequence ID" value="KTD87879.1"/>
    <property type="molecule type" value="Genomic_DNA"/>
</dbReference>
<dbReference type="Pfam" id="PF08241">
    <property type="entry name" value="Methyltransf_11"/>
    <property type="match status" value="1"/>
</dbReference>
<dbReference type="GO" id="GO:0008757">
    <property type="term" value="F:S-adenosylmethionine-dependent methyltransferase activity"/>
    <property type="evidence" value="ECO:0007669"/>
    <property type="project" value="InterPro"/>
</dbReference>
<dbReference type="AlphaFoldDB" id="A0A0W1B2V3"/>
<comment type="caution">
    <text evidence="2">The sequence shown here is derived from an EMBL/GenBank/DDBJ whole genome shotgun (WGS) entry which is preliminary data.</text>
</comment>
<organism evidence="2 3">
    <name type="scientific">Paenibacillus etheri</name>
    <dbReference type="NCBI Taxonomy" id="1306852"/>
    <lineage>
        <taxon>Bacteria</taxon>
        <taxon>Bacillati</taxon>
        <taxon>Bacillota</taxon>
        <taxon>Bacilli</taxon>
        <taxon>Bacillales</taxon>
        <taxon>Paenibacillaceae</taxon>
        <taxon>Paenibacillus</taxon>
    </lineage>
</organism>
<accession>A0A0W1B2V3</accession>
<dbReference type="InterPro" id="IPR029063">
    <property type="entry name" value="SAM-dependent_MTases_sf"/>
</dbReference>
<dbReference type="SUPFAM" id="SSF53335">
    <property type="entry name" value="S-adenosyl-L-methionine-dependent methyltransferases"/>
    <property type="match status" value="1"/>
</dbReference>
<sequence length="204" mass="23273">MTLMKIVSAFEHYESLMDEGNDPAQDPPIGQAYMSQWDGPLFFDGLKGNDKRILEIGIGTGRVAKSVLGLGCRFLTGIDISPKTLVRADLNLRKFSNKELVLADICEFVRPNTFDAAYSVLTFLHVEDKERALRNIYDSLLLNGTFMLSVSEDEEWFDFNDRRVMLNPADVDEYVRLFNKTGFHIEWVKETESRTATLIHAIKK</sequence>
<dbReference type="Proteomes" id="UP000054709">
    <property type="component" value="Unassembled WGS sequence"/>
</dbReference>
<keyword evidence="3" id="KW-1185">Reference proteome</keyword>
<dbReference type="Gene3D" id="3.40.50.150">
    <property type="entry name" value="Vaccinia Virus protein VP39"/>
    <property type="match status" value="1"/>
</dbReference>
<evidence type="ECO:0000259" key="1">
    <source>
        <dbReference type="Pfam" id="PF08241"/>
    </source>
</evidence>
<dbReference type="CDD" id="cd02440">
    <property type="entry name" value="AdoMet_MTases"/>
    <property type="match status" value="1"/>
</dbReference>
<evidence type="ECO:0000313" key="3">
    <source>
        <dbReference type="Proteomes" id="UP000054709"/>
    </source>
</evidence>
<dbReference type="PANTHER" id="PTHR43861">
    <property type="entry name" value="TRANS-ACONITATE 2-METHYLTRANSFERASE-RELATED"/>
    <property type="match status" value="1"/>
</dbReference>
<gene>
    <name evidence="2" type="ORF">UQ64_07115</name>
</gene>
<protein>
    <recommendedName>
        <fullName evidence="1">Methyltransferase type 11 domain-containing protein</fullName>
    </recommendedName>
</protein>
<proteinExistence type="predicted"/>
<evidence type="ECO:0000313" key="2">
    <source>
        <dbReference type="EMBL" id="KTD87879.1"/>
    </source>
</evidence>
<feature type="domain" description="Methyltransferase type 11" evidence="1">
    <location>
        <begin position="54"/>
        <end position="147"/>
    </location>
</feature>